<protein>
    <submittedName>
        <fullName evidence="1">Uncharacterized protein</fullName>
    </submittedName>
</protein>
<keyword evidence="1" id="KW-0614">Plasmid</keyword>
<proteinExistence type="predicted"/>
<sequence>MKENIIKEIANYNIEEDIEKAFPNVWRDLSQLDKTYLTLFMTDQKKSG</sequence>
<name>A0A0H5Q528_9ZZZZ</name>
<organism evidence="1">
    <name type="scientific">uncultured prokaryote</name>
    <dbReference type="NCBI Taxonomy" id="198431"/>
    <lineage>
        <taxon>unclassified sequences</taxon>
        <taxon>environmental samples</taxon>
    </lineage>
</organism>
<dbReference type="AlphaFoldDB" id="A0A0H5Q528"/>
<geneLocation type="plasmid" evidence="1">
    <name>pRGFK1379</name>
</geneLocation>
<reference evidence="1" key="1">
    <citation type="submission" date="2015-06" db="EMBL/GenBank/DDBJ databases">
        <authorList>
            <person name="Joergensen T."/>
        </authorList>
    </citation>
    <scope>NUCLEOTIDE SEQUENCE</scope>
    <source>
        <plasmid evidence="1">pRGFK1379</plasmid>
    </source>
</reference>
<dbReference type="EMBL" id="LN853940">
    <property type="protein sequence ID" value="CRY97136.1"/>
    <property type="molecule type" value="Genomic_DNA"/>
</dbReference>
<evidence type="ECO:0000313" key="1">
    <source>
        <dbReference type="EMBL" id="CRY97136.1"/>
    </source>
</evidence>
<reference evidence="1" key="2">
    <citation type="submission" date="2015-07" db="EMBL/GenBank/DDBJ databases">
        <title>Plasmids, circular viruses and viroids from rat gut.</title>
        <authorList>
            <person name="Jorgensen T.J."/>
            <person name="Hansen M.A."/>
            <person name="Xu Z."/>
            <person name="Tabak M.A."/>
            <person name="Sorensen S.J."/>
            <person name="Hansen L.H."/>
        </authorList>
    </citation>
    <scope>NUCLEOTIDE SEQUENCE</scope>
    <source>
        <plasmid evidence="1">pRGFK1379</plasmid>
    </source>
</reference>
<accession>A0A0H5Q528</accession>